<sequence>MPSQQETPNRLDRRSVLPPVKGGLVSLQASRALATEQDTFGPTGAAMPDRPSRLLPLGGAGLFGPTKMPDKPLHLAPIGRPEIGKGKAPAGVRPLLKKGALQSSGEEGMNGDTEPNLPTLPTPLRPLPKQPLPGIGGSPPRPSIGGQIRPLPGIGSPPKPLPGVGSPPKPLPAISMRTPLPSLTSPTTSMPRRKIAPDPFTTGLTGTTGLGSHAKMTPAPLNFPPPRLSLSSMRPPGGVNTVGPLSPVSPPGAKLPKTLPSAAKPPEASPKPPASTETSPPVAPQADSKVPPPRDDANTGGEQN</sequence>
<feature type="compositionally biased region" description="Pro residues" evidence="1">
    <location>
        <begin position="155"/>
        <end position="171"/>
    </location>
</feature>
<reference evidence="2" key="1">
    <citation type="submission" date="2023-03" db="EMBL/GenBank/DDBJ databases">
        <authorList>
            <person name="Steffen K."/>
            <person name="Cardenas P."/>
        </authorList>
    </citation>
    <scope>NUCLEOTIDE SEQUENCE</scope>
</reference>
<protein>
    <submittedName>
        <fullName evidence="2">Uncharacterized protein</fullName>
    </submittedName>
</protein>
<keyword evidence="3" id="KW-1185">Reference proteome</keyword>
<accession>A0AA35SHS9</accession>
<proteinExistence type="predicted"/>
<organism evidence="2 3">
    <name type="scientific">Geodia barretti</name>
    <name type="common">Barrett's horny sponge</name>
    <dbReference type="NCBI Taxonomy" id="519541"/>
    <lineage>
        <taxon>Eukaryota</taxon>
        <taxon>Metazoa</taxon>
        <taxon>Porifera</taxon>
        <taxon>Demospongiae</taxon>
        <taxon>Heteroscleromorpha</taxon>
        <taxon>Tetractinellida</taxon>
        <taxon>Astrophorina</taxon>
        <taxon>Geodiidae</taxon>
        <taxon>Geodia</taxon>
    </lineage>
</organism>
<feature type="compositionally biased region" description="Low complexity" evidence="1">
    <location>
        <begin position="201"/>
        <end position="211"/>
    </location>
</feature>
<feature type="compositionally biased region" description="Low complexity" evidence="1">
    <location>
        <begin position="175"/>
        <end position="190"/>
    </location>
</feature>
<dbReference type="PRINTS" id="PR01217">
    <property type="entry name" value="PRICHEXTENSN"/>
</dbReference>
<dbReference type="EMBL" id="CASHTH010002465">
    <property type="protein sequence ID" value="CAI8030223.1"/>
    <property type="molecule type" value="Genomic_DNA"/>
</dbReference>
<evidence type="ECO:0000256" key="1">
    <source>
        <dbReference type="SAM" id="MobiDB-lite"/>
    </source>
</evidence>
<name>A0AA35SHS9_GEOBA</name>
<evidence type="ECO:0000313" key="3">
    <source>
        <dbReference type="Proteomes" id="UP001174909"/>
    </source>
</evidence>
<evidence type="ECO:0000313" key="2">
    <source>
        <dbReference type="EMBL" id="CAI8030223.1"/>
    </source>
</evidence>
<dbReference type="Proteomes" id="UP001174909">
    <property type="component" value="Unassembled WGS sequence"/>
</dbReference>
<feature type="compositionally biased region" description="Pro residues" evidence="1">
    <location>
        <begin position="118"/>
        <end position="131"/>
    </location>
</feature>
<dbReference type="AlphaFoldDB" id="A0AA35SHS9"/>
<feature type="region of interest" description="Disordered" evidence="1">
    <location>
        <begin position="39"/>
        <end position="304"/>
    </location>
</feature>
<comment type="caution">
    <text evidence="2">The sequence shown here is derived from an EMBL/GenBank/DDBJ whole genome shotgun (WGS) entry which is preliminary data.</text>
</comment>
<gene>
    <name evidence="2" type="ORF">GBAR_LOCUS17141</name>
</gene>